<gene>
    <name evidence="2" type="ORF">CFB84_04190</name>
</gene>
<dbReference type="EMBL" id="NKFA01000003">
    <property type="protein sequence ID" value="OXI48159.1"/>
    <property type="molecule type" value="Genomic_DNA"/>
</dbReference>
<dbReference type="SUPFAM" id="SSF46689">
    <property type="entry name" value="Homeodomain-like"/>
    <property type="match status" value="1"/>
</dbReference>
<organism evidence="2 3">
    <name type="scientific">Burkholderia aenigmatica</name>
    <dbReference type="NCBI Taxonomy" id="2015348"/>
    <lineage>
        <taxon>Bacteria</taxon>
        <taxon>Pseudomonadati</taxon>
        <taxon>Pseudomonadota</taxon>
        <taxon>Betaproteobacteria</taxon>
        <taxon>Burkholderiales</taxon>
        <taxon>Burkholderiaceae</taxon>
        <taxon>Burkholderia</taxon>
        <taxon>Burkholderia cepacia complex</taxon>
    </lineage>
</organism>
<feature type="domain" description="Mor transcription activator" evidence="1">
    <location>
        <begin position="92"/>
        <end position="157"/>
    </location>
</feature>
<dbReference type="Pfam" id="PF08765">
    <property type="entry name" value="Mor"/>
    <property type="match status" value="1"/>
</dbReference>
<reference evidence="3" key="1">
    <citation type="submission" date="2017-06" db="EMBL/GenBank/DDBJ databases">
        <authorList>
            <person name="LiPuma J."/>
            <person name="Spilker T."/>
        </authorList>
    </citation>
    <scope>NUCLEOTIDE SEQUENCE [LARGE SCALE GENOMIC DNA]</scope>
    <source>
        <strain evidence="3">AU17325</strain>
    </source>
</reference>
<name>A0A228J1B3_9BURK</name>
<evidence type="ECO:0000313" key="3">
    <source>
        <dbReference type="Proteomes" id="UP000214600"/>
    </source>
</evidence>
<protein>
    <recommendedName>
        <fullName evidence="1">Mor transcription activator domain-containing protein</fullName>
    </recommendedName>
</protein>
<dbReference type="InterPro" id="IPR014875">
    <property type="entry name" value="Mor_transcription_activator"/>
</dbReference>
<reference evidence="2 3" key="2">
    <citation type="submission" date="2017-08" db="EMBL/GenBank/DDBJ databases">
        <title>WGS of novel Burkholderia cepaca complex species.</title>
        <authorList>
            <person name="Lipuma J."/>
            <person name="Spilker T."/>
        </authorList>
    </citation>
    <scope>NUCLEOTIDE SEQUENCE [LARGE SCALE GENOMIC DNA]</scope>
    <source>
        <strain evidence="2 3">AU17325</strain>
    </source>
</reference>
<dbReference type="Proteomes" id="UP000214600">
    <property type="component" value="Unassembled WGS sequence"/>
</dbReference>
<dbReference type="InterPro" id="IPR009057">
    <property type="entry name" value="Homeodomain-like_sf"/>
</dbReference>
<proteinExistence type="predicted"/>
<accession>A0A228J1B3</accession>
<evidence type="ECO:0000259" key="1">
    <source>
        <dbReference type="Pfam" id="PF08765"/>
    </source>
</evidence>
<comment type="caution">
    <text evidence="2">The sequence shown here is derived from an EMBL/GenBank/DDBJ whole genome shotgun (WGS) entry which is preliminary data.</text>
</comment>
<sequence length="160" mass="17823">MAVLGTAVILFPHGDSRSNLGNGNVSGSGAKVKTVEDAIFAKEQVRPEVTRFERLSRFIGEYNANNLCDEVGGQDMIIPRSADQYTPFDRLFGKRLAKEVKAQFGGMVVYVPQQVGSGHTERNAEICLRRNSGWTIADLAQRFYLTERRIRQIINEGTSE</sequence>
<evidence type="ECO:0000313" key="2">
    <source>
        <dbReference type="EMBL" id="OXI48159.1"/>
    </source>
</evidence>
<dbReference type="AlphaFoldDB" id="A0A228J1B3"/>